<evidence type="ECO:0000259" key="1">
    <source>
        <dbReference type="Pfam" id="PF10105"/>
    </source>
</evidence>
<dbReference type="Pfam" id="PF10105">
    <property type="entry name" value="DUF2344"/>
    <property type="match status" value="1"/>
</dbReference>
<evidence type="ECO:0000313" key="2">
    <source>
        <dbReference type="EMBL" id="NME27457.1"/>
    </source>
</evidence>
<dbReference type="EMBL" id="JABAFG010000003">
    <property type="protein sequence ID" value="NME27457.1"/>
    <property type="molecule type" value="Genomic_DNA"/>
</dbReference>
<accession>A0A848BWM4</accession>
<sequence>MERLRLAVKKEGALQFLSHLDFARCVRYIIIRAGLPVLYSEGFNPHMKLSFASALGVGVGADVEYLDMELAEPVPVTDVIERMNAASPDGFSVRDGKYIDAKAPKLMAVANYAVYDIKGPAARPVSQDELDGILQAFNEASDVTYEKVSVKKGHKVRLIAVKNHIVEPVSGIVEKDGICLRAGILETEDGAIKPQQLWDVLMAHFGLPVQADLVLAWRRGIYVRKNGTNYSLFDGV</sequence>
<dbReference type="RefSeq" id="WP_170087165.1">
    <property type="nucleotide sequence ID" value="NZ_JABAFG010000003.1"/>
</dbReference>
<feature type="domain" description="DUF2344" evidence="1">
    <location>
        <begin position="3"/>
        <end position="168"/>
    </location>
</feature>
<protein>
    <submittedName>
        <fullName evidence="2">DUF2344 domain-containing protein</fullName>
    </submittedName>
</protein>
<gene>
    <name evidence="2" type="ORF">HF872_02265</name>
</gene>
<dbReference type="Proteomes" id="UP000591071">
    <property type="component" value="Unassembled WGS sequence"/>
</dbReference>
<proteinExistence type="predicted"/>
<dbReference type="NCBIfam" id="TIGR03936">
    <property type="entry name" value="sam_1_link_chp"/>
    <property type="match status" value="1"/>
</dbReference>
<reference evidence="2 3" key="1">
    <citation type="submission" date="2020-04" db="EMBL/GenBank/DDBJ databases">
        <authorList>
            <person name="Hitch T.C.A."/>
            <person name="Wylensek D."/>
            <person name="Clavel T."/>
        </authorList>
    </citation>
    <scope>NUCLEOTIDE SEQUENCE [LARGE SCALE GENOMIC DNA]</scope>
    <source>
        <strain evidence="2 3">Oil-RF-744-FAT-WT-6-1</strain>
    </source>
</reference>
<name>A0A848BWM4_9FIRM</name>
<dbReference type="InterPro" id="IPR018768">
    <property type="entry name" value="DUF2344"/>
</dbReference>
<comment type="caution">
    <text evidence="2">The sequence shown here is derived from an EMBL/GenBank/DDBJ whole genome shotgun (WGS) entry which is preliminary data.</text>
</comment>
<dbReference type="AlphaFoldDB" id="A0A848BWM4"/>
<evidence type="ECO:0000313" key="3">
    <source>
        <dbReference type="Proteomes" id="UP000591071"/>
    </source>
</evidence>
<organism evidence="2 3">
    <name type="scientific">Megasphaera hexanoica</name>
    <dbReference type="NCBI Taxonomy" id="1675036"/>
    <lineage>
        <taxon>Bacteria</taxon>
        <taxon>Bacillati</taxon>
        <taxon>Bacillota</taxon>
        <taxon>Negativicutes</taxon>
        <taxon>Veillonellales</taxon>
        <taxon>Veillonellaceae</taxon>
        <taxon>Megasphaera</taxon>
    </lineage>
</organism>